<dbReference type="Pfam" id="PF00999">
    <property type="entry name" value="Na_H_Exchanger"/>
    <property type="match status" value="1"/>
</dbReference>
<keyword evidence="6 10" id="KW-0915">Sodium</keyword>
<keyword evidence="3 10" id="KW-1003">Cell membrane</keyword>
<proteinExistence type="inferred from homology"/>
<dbReference type="PANTHER" id="PTHR10110:SF86">
    <property type="entry name" value="SODIUM_HYDROGEN EXCHANGER 7"/>
    <property type="match status" value="1"/>
</dbReference>
<evidence type="ECO:0000256" key="2">
    <source>
        <dbReference type="ARBA" id="ARBA00022448"/>
    </source>
</evidence>
<evidence type="ECO:0000256" key="4">
    <source>
        <dbReference type="ARBA" id="ARBA00022692"/>
    </source>
</evidence>
<comment type="caution">
    <text evidence="12">The sequence shown here is derived from an EMBL/GenBank/DDBJ whole genome shotgun (WGS) entry which is preliminary data.</text>
</comment>
<feature type="transmembrane region" description="Helical" evidence="10">
    <location>
        <begin position="387"/>
        <end position="410"/>
    </location>
</feature>
<feature type="domain" description="Cation/H+ exchanger transmembrane" evidence="11">
    <location>
        <begin position="19"/>
        <end position="411"/>
    </location>
</feature>
<dbReference type="NCBIfam" id="TIGR00831">
    <property type="entry name" value="a_cpa1"/>
    <property type="match status" value="1"/>
</dbReference>
<evidence type="ECO:0000256" key="10">
    <source>
        <dbReference type="RuleBase" id="RU366002"/>
    </source>
</evidence>
<evidence type="ECO:0000313" key="13">
    <source>
        <dbReference type="Proteomes" id="UP000253094"/>
    </source>
</evidence>
<evidence type="ECO:0000259" key="11">
    <source>
        <dbReference type="Pfam" id="PF00999"/>
    </source>
</evidence>
<keyword evidence="10" id="KW-0050">Antiport</keyword>
<evidence type="ECO:0000256" key="9">
    <source>
        <dbReference type="ARBA" id="ARBA00023201"/>
    </source>
</evidence>
<feature type="transmembrane region" description="Helical" evidence="10">
    <location>
        <begin position="6"/>
        <end position="23"/>
    </location>
</feature>
<dbReference type="PANTHER" id="PTHR10110">
    <property type="entry name" value="SODIUM/HYDROGEN EXCHANGER"/>
    <property type="match status" value="1"/>
</dbReference>
<comment type="similarity">
    <text evidence="10">Belongs to the monovalent cation:proton antiporter 1 (CPA1) transporter (TC 2.A.36) family.</text>
</comment>
<reference evidence="12 13" key="1">
    <citation type="submission" date="2018-06" db="EMBL/GenBank/DDBJ databases">
        <title>Sphaerisporangium craniellae sp. nov., isolated from a marine sponge in the South China Sea.</title>
        <authorList>
            <person name="Li L."/>
        </authorList>
    </citation>
    <scope>NUCLEOTIDE SEQUENCE [LARGE SCALE GENOMIC DNA]</scope>
    <source>
        <strain evidence="12 13">CCTCC AA 208026</strain>
    </source>
</reference>
<evidence type="ECO:0000256" key="8">
    <source>
        <dbReference type="ARBA" id="ARBA00023136"/>
    </source>
</evidence>
<feature type="transmembrane region" description="Helical" evidence="10">
    <location>
        <begin position="89"/>
        <end position="112"/>
    </location>
</feature>
<keyword evidence="2 10" id="KW-0813">Transport</keyword>
<evidence type="ECO:0000256" key="7">
    <source>
        <dbReference type="ARBA" id="ARBA00023065"/>
    </source>
</evidence>
<keyword evidence="5 10" id="KW-1133">Transmembrane helix</keyword>
<feature type="transmembrane region" description="Helical" evidence="10">
    <location>
        <begin position="313"/>
        <end position="333"/>
    </location>
</feature>
<protein>
    <submittedName>
        <fullName evidence="12">Na+/H+ antiporter</fullName>
    </submittedName>
</protein>
<keyword evidence="8 10" id="KW-0472">Membrane</keyword>
<dbReference type="GO" id="GO:0098719">
    <property type="term" value="P:sodium ion import across plasma membrane"/>
    <property type="evidence" value="ECO:0007669"/>
    <property type="project" value="TreeGrafter"/>
</dbReference>
<gene>
    <name evidence="12" type="ORF">DQ384_20090</name>
</gene>
<organism evidence="12 13">
    <name type="scientific">Sphaerisporangium album</name>
    <dbReference type="NCBI Taxonomy" id="509200"/>
    <lineage>
        <taxon>Bacteria</taxon>
        <taxon>Bacillati</taxon>
        <taxon>Actinomycetota</taxon>
        <taxon>Actinomycetes</taxon>
        <taxon>Streptosporangiales</taxon>
        <taxon>Streptosporangiaceae</taxon>
        <taxon>Sphaerisporangium</taxon>
    </lineage>
</organism>
<dbReference type="InterPro" id="IPR004705">
    <property type="entry name" value="Cation/H_exchanger_CPA1_bac"/>
</dbReference>
<accession>A0A367FHQ1</accession>
<keyword evidence="7 10" id="KW-0406">Ion transport</keyword>
<feature type="transmembrane region" description="Helical" evidence="10">
    <location>
        <begin position="60"/>
        <end position="82"/>
    </location>
</feature>
<keyword evidence="4 10" id="KW-0812">Transmembrane</keyword>
<dbReference type="GO" id="GO:0051453">
    <property type="term" value="P:regulation of intracellular pH"/>
    <property type="evidence" value="ECO:0007669"/>
    <property type="project" value="TreeGrafter"/>
</dbReference>
<dbReference type="InterPro" id="IPR006153">
    <property type="entry name" value="Cation/H_exchanger_TM"/>
</dbReference>
<comment type="subcellular location">
    <subcellularLocation>
        <location evidence="1 10">Cell membrane</location>
        <topology evidence="1 10">Multi-pass membrane protein</topology>
    </subcellularLocation>
</comment>
<dbReference type="Proteomes" id="UP000253094">
    <property type="component" value="Unassembled WGS sequence"/>
</dbReference>
<evidence type="ECO:0000256" key="3">
    <source>
        <dbReference type="ARBA" id="ARBA00022475"/>
    </source>
</evidence>
<evidence type="ECO:0000256" key="6">
    <source>
        <dbReference type="ARBA" id="ARBA00023053"/>
    </source>
</evidence>
<feature type="transmembrane region" description="Helical" evidence="10">
    <location>
        <begin position="235"/>
        <end position="259"/>
    </location>
</feature>
<sequence>MDVTTVLQLVLLPACAVAVAGFARWRGWSVPLLLVLAGLVIGLIAARVPGMPEYELDPEIVLFVFLPPLLYSAALDSSYLRLRDVRRPVALLSVGLVLFSAAVIGLLTYAMVPGLPLAAAFALGAIVAPPDAVAAVAVARRLGLPRKIITILVGESLFNDATALTAFRVAVAAAGGLGVVTGGVGVTLLSAAGQLLYAAGAGLAIGLVLALAFGWLMNQVRDPLITNAVSLLIPFASYLAAEAVHASGVLSVVVVGVYLGHRMNRTTYGTRVVSYSVWKVLDFLLEIVVFLLIGLQLPLILQGLAGQDPWRVAGYAAVVFAAAIVARVVWVFAGTHLPRVLSSKIREREERPPASHIMVIGWAGMRGVVSLAAAFTLAADFPGRDLILFLTFVVVTGTLLVQGLSFPWLIRRLRVTSEGETYRDNLSEAAAQQAAAGAALARLDELTQDGVLETHTEVVDRLRTLAERRAMGAWERLGGGTGPDGEETPSALYRRLRRAMLEAERSVLVRMRDERRIDDEVLRRVTRELDYEEATLARE</sequence>
<feature type="transmembrane region" description="Helical" evidence="10">
    <location>
        <begin position="30"/>
        <end position="48"/>
    </location>
</feature>
<dbReference type="GO" id="GO:0015386">
    <property type="term" value="F:potassium:proton antiporter activity"/>
    <property type="evidence" value="ECO:0007669"/>
    <property type="project" value="TreeGrafter"/>
</dbReference>
<name>A0A367FHQ1_9ACTN</name>
<comment type="caution">
    <text evidence="10">Lacks conserved residue(s) required for the propagation of feature annotation.</text>
</comment>
<dbReference type="OrthoDB" id="57886at2"/>
<feature type="transmembrane region" description="Helical" evidence="10">
    <location>
        <begin position="195"/>
        <end position="215"/>
    </location>
</feature>
<dbReference type="AlphaFoldDB" id="A0A367FHQ1"/>
<dbReference type="GO" id="GO:0005886">
    <property type="term" value="C:plasma membrane"/>
    <property type="evidence" value="ECO:0007669"/>
    <property type="project" value="UniProtKB-SubCell"/>
</dbReference>
<dbReference type="InterPro" id="IPR018422">
    <property type="entry name" value="Cation/H_exchanger_CPA1"/>
</dbReference>
<keyword evidence="13" id="KW-1185">Reference proteome</keyword>
<comment type="function">
    <text evidence="10">Na(+)/H(+) antiporter that extrudes sodium in exchange for external protons.</text>
</comment>
<evidence type="ECO:0000256" key="1">
    <source>
        <dbReference type="ARBA" id="ARBA00004651"/>
    </source>
</evidence>
<dbReference type="GO" id="GO:0015385">
    <property type="term" value="F:sodium:proton antiporter activity"/>
    <property type="evidence" value="ECO:0007669"/>
    <property type="project" value="InterPro"/>
</dbReference>
<evidence type="ECO:0000313" key="12">
    <source>
        <dbReference type="EMBL" id="RCG29362.1"/>
    </source>
</evidence>
<dbReference type="RefSeq" id="WP_114030398.1">
    <property type="nucleotide sequence ID" value="NZ_QOIL01000011.1"/>
</dbReference>
<dbReference type="Gene3D" id="6.10.140.1330">
    <property type="match status" value="1"/>
</dbReference>
<evidence type="ECO:0000256" key="5">
    <source>
        <dbReference type="ARBA" id="ARBA00022989"/>
    </source>
</evidence>
<keyword evidence="9 10" id="KW-0739">Sodium transport</keyword>
<feature type="transmembrane region" description="Helical" evidence="10">
    <location>
        <begin position="354"/>
        <end position="375"/>
    </location>
</feature>
<feature type="transmembrane region" description="Helical" evidence="10">
    <location>
        <begin position="280"/>
        <end position="301"/>
    </location>
</feature>
<dbReference type="EMBL" id="QOIL01000011">
    <property type="protein sequence ID" value="RCG29362.1"/>
    <property type="molecule type" value="Genomic_DNA"/>
</dbReference>